<evidence type="ECO:0000256" key="3">
    <source>
        <dbReference type="ARBA" id="ARBA00023136"/>
    </source>
</evidence>
<evidence type="ECO:0000259" key="4">
    <source>
        <dbReference type="Pfam" id="PF00263"/>
    </source>
</evidence>
<dbReference type="InterPro" id="IPR004846">
    <property type="entry name" value="T2SS/T3SS_dom"/>
</dbReference>
<name>A0A382HER6_9ZZZZ</name>
<dbReference type="PANTHER" id="PTHR30332:SF24">
    <property type="entry name" value="SECRETIN GSPD-RELATED"/>
    <property type="match status" value="1"/>
</dbReference>
<feature type="domain" description="Type II/III secretion system secretin-like" evidence="4">
    <location>
        <begin position="2"/>
        <end position="148"/>
    </location>
</feature>
<dbReference type="InterPro" id="IPR001775">
    <property type="entry name" value="GspD/PilQ"/>
</dbReference>
<dbReference type="PANTHER" id="PTHR30332">
    <property type="entry name" value="PROBABLE GENERAL SECRETION PATHWAY PROTEIN D"/>
    <property type="match status" value="1"/>
</dbReference>
<evidence type="ECO:0000256" key="1">
    <source>
        <dbReference type="ARBA" id="ARBA00004370"/>
    </source>
</evidence>
<dbReference type="GO" id="GO:0015627">
    <property type="term" value="C:type II protein secretion system complex"/>
    <property type="evidence" value="ECO:0007669"/>
    <property type="project" value="TreeGrafter"/>
</dbReference>
<keyword evidence="2" id="KW-0732">Signal</keyword>
<feature type="non-terminal residue" evidence="5">
    <location>
        <position position="1"/>
    </location>
</feature>
<dbReference type="AlphaFoldDB" id="A0A382HER6"/>
<evidence type="ECO:0000313" key="5">
    <source>
        <dbReference type="EMBL" id="SVB85367.1"/>
    </source>
</evidence>
<evidence type="ECO:0000256" key="2">
    <source>
        <dbReference type="ARBA" id="ARBA00022729"/>
    </source>
</evidence>
<dbReference type="Pfam" id="PF00263">
    <property type="entry name" value="Secretin"/>
    <property type="match status" value="1"/>
</dbReference>
<dbReference type="InterPro" id="IPR050810">
    <property type="entry name" value="Bact_Secretion_Sys_Channel"/>
</dbReference>
<dbReference type="PRINTS" id="PR01032">
    <property type="entry name" value="PHAGEIV"/>
</dbReference>
<keyword evidence="3" id="KW-0472">Membrane</keyword>
<dbReference type="EMBL" id="UINC01060646">
    <property type="protein sequence ID" value="SVB85367.1"/>
    <property type="molecule type" value="Genomic_DNA"/>
</dbReference>
<dbReference type="GO" id="GO:0016020">
    <property type="term" value="C:membrane"/>
    <property type="evidence" value="ECO:0007669"/>
    <property type="project" value="UniProtKB-SubCell"/>
</dbReference>
<reference evidence="5" key="1">
    <citation type="submission" date="2018-05" db="EMBL/GenBank/DDBJ databases">
        <authorList>
            <person name="Lanie J.A."/>
            <person name="Ng W.-L."/>
            <person name="Kazmierczak K.M."/>
            <person name="Andrzejewski T.M."/>
            <person name="Davidsen T.M."/>
            <person name="Wayne K.J."/>
            <person name="Tettelin H."/>
            <person name="Glass J.I."/>
            <person name="Rusch D."/>
            <person name="Podicherti R."/>
            <person name="Tsui H.-C.T."/>
            <person name="Winkler M.E."/>
        </authorList>
    </citation>
    <scope>NUCLEOTIDE SEQUENCE</scope>
</reference>
<proteinExistence type="predicted"/>
<comment type="subcellular location">
    <subcellularLocation>
        <location evidence="1">Membrane</location>
    </subcellularLocation>
</comment>
<dbReference type="PRINTS" id="PR00811">
    <property type="entry name" value="BCTERIALGSPD"/>
</dbReference>
<sequence length="175" mass="18987">SDNKPASISVADEIPVASSTLTTNTESPVTSTSIEFKKVGVKLDIFPKINSDNFVNMKIRQEISSKGSDVTSGGITTASFNTREVKTEVVLKDNQVLVMGGLMRTDTSQTVEGIPGLMDIPYLGKLFSSESTTSQKTELMIFITPHIISTVEDSKVATEEIRKRLSSIKSINPRS</sequence>
<accession>A0A382HER6</accession>
<dbReference type="GO" id="GO:0009306">
    <property type="term" value="P:protein secretion"/>
    <property type="evidence" value="ECO:0007669"/>
    <property type="project" value="InterPro"/>
</dbReference>
<organism evidence="5">
    <name type="scientific">marine metagenome</name>
    <dbReference type="NCBI Taxonomy" id="408172"/>
    <lineage>
        <taxon>unclassified sequences</taxon>
        <taxon>metagenomes</taxon>
        <taxon>ecological metagenomes</taxon>
    </lineage>
</organism>
<gene>
    <name evidence="5" type="ORF">METZ01_LOCUS238221</name>
</gene>
<protein>
    <recommendedName>
        <fullName evidence="4">Type II/III secretion system secretin-like domain-containing protein</fullName>
    </recommendedName>
</protein>